<dbReference type="InterPro" id="IPR051209">
    <property type="entry name" value="FAD-bind_Monooxygenase_sf"/>
</dbReference>
<evidence type="ECO:0000256" key="1">
    <source>
        <dbReference type="ARBA" id="ARBA00001974"/>
    </source>
</evidence>
<dbReference type="EMBL" id="JAAAPX010000172">
    <property type="protein sequence ID" value="KAF4227643.1"/>
    <property type="molecule type" value="Genomic_DNA"/>
</dbReference>
<keyword evidence="4" id="KW-0274">FAD</keyword>
<dbReference type="PANTHER" id="PTHR42877:SF7">
    <property type="entry name" value="FLAVIN-BINDING MONOOXYGENASE-RELATED"/>
    <property type="match status" value="1"/>
</dbReference>
<protein>
    <recommendedName>
        <fullName evidence="8">Flavin-binding monooxygenase</fullName>
    </recommendedName>
</protein>
<evidence type="ECO:0000256" key="4">
    <source>
        <dbReference type="ARBA" id="ARBA00022827"/>
    </source>
</evidence>
<evidence type="ECO:0000256" key="3">
    <source>
        <dbReference type="ARBA" id="ARBA00022630"/>
    </source>
</evidence>
<gene>
    <name evidence="6" type="ORF">CNMCM6805_002780</name>
</gene>
<keyword evidence="3" id="KW-0285">Flavoprotein</keyword>
<reference evidence="6" key="1">
    <citation type="journal article" date="2020" name="bioRxiv">
        <title>Genomic and phenotypic heterogeneity of clinical isolates of the human pathogens Aspergillus fumigatus, Aspergillus lentulus and Aspergillus fumigatiaffinis.</title>
        <authorList>
            <person name="dos Santos R.A.C."/>
            <person name="Steenwyk J.L."/>
            <person name="Rivero-Menendez O."/>
            <person name="Mead M.E."/>
            <person name="Silva L.P."/>
            <person name="Bastos R.W."/>
            <person name="Alastruey-Izquierdo A."/>
            <person name="Goldman G.H."/>
            <person name="Rokas A."/>
        </authorList>
    </citation>
    <scope>NUCLEOTIDE SEQUENCE</scope>
    <source>
        <strain evidence="6">CNM-CM6805</strain>
    </source>
</reference>
<dbReference type="GO" id="GO:0004499">
    <property type="term" value="F:N,N-dimethylaniline monooxygenase activity"/>
    <property type="evidence" value="ECO:0007669"/>
    <property type="project" value="InterPro"/>
</dbReference>
<comment type="similarity">
    <text evidence="2">Belongs to the FAD-binding monooxygenase family.</text>
</comment>
<dbReference type="Pfam" id="PF00743">
    <property type="entry name" value="FMO-like"/>
    <property type="match status" value="1"/>
</dbReference>
<evidence type="ECO:0000313" key="6">
    <source>
        <dbReference type="EMBL" id="KAF4227643.1"/>
    </source>
</evidence>
<comment type="caution">
    <text evidence="6">The sequence shown here is derived from an EMBL/GenBank/DDBJ whole genome shotgun (WGS) entry which is preliminary data.</text>
</comment>
<comment type="cofactor">
    <cofactor evidence="1">
        <name>FAD</name>
        <dbReference type="ChEBI" id="CHEBI:57692"/>
    </cofactor>
</comment>
<dbReference type="GO" id="GO:0050660">
    <property type="term" value="F:flavin adenine dinucleotide binding"/>
    <property type="evidence" value="ECO:0007669"/>
    <property type="project" value="InterPro"/>
</dbReference>
<dbReference type="SUPFAM" id="SSF51905">
    <property type="entry name" value="FAD/NAD(P)-binding domain"/>
    <property type="match status" value="2"/>
</dbReference>
<evidence type="ECO:0008006" key="8">
    <source>
        <dbReference type="Google" id="ProtNLM"/>
    </source>
</evidence>
<dbReference type="PANTHER" id="PTHR42877">
    <property type="entry name" value="L-ORNITHINE N(5)-MONOOXYGENASE-RELATED"/>
    <property type="match status" value="1"/>
</dbReference>
<dbReference type="Proteomes" id="UP000653565">
    <property type="component" value="Unassembled WGS sequence"/>
</dbReference>
<keyword evidence="5" id="KW-0560">Oxidoreductase</keyword>
<sequence>MDRTGSELPQVQGLSTLPPFTLKDATVENFRRLRVVIIGAGFSGIYAGIRCSEWLRNVDLTIYEKNDGIGGTWWENKYPGCACDIPAHSYVYSFEPNPAWSSFYAPSSEIQGYLQRVHDKYSVGRFVKLRHKIVGCKWEPEQCKWHVEVEKLETNERFVDVADVVINARGGLNNYRWPDIAGLHSFNGKLVHSAAWDTAFDYSKKRIGVIGNGSSAIQIVPQLQKLPGTQLTCFMRSRTWIAEPYGASALQKLGIDHIEFTEEDRQKFMSDETKFQSFRKIIESELNGYHPFSLKGSEMSEAARQAFAALMTSRLAKKPALAEYLIPKFAPGCRRLTPGPGYLEALTEPNVAVAFGEIEAVVPEGVVMKDGTKFEVDVLVCATGFHTNLGPPFPIIGLGEKTLQQRYEKYPEAYLSVATDGFPNFFHMLGPNSGVGSGSLTAIIERAGDYIIKCIRKMQKEDIAAMHISPQRVKDWLEYVHTYFQKTVFLDDCKSWYRKDDRIIHLWPGSTLHAIEAFRSPRWEDYEYVYRKDSPTERNRLAWLGNGWSEQQLSSGDMAYYLEPAYVDFPAAPRPEETKKWSVGSWSH</sequence>
<dbReference type="Gene3D" id="3.50.50.60">
    <property type="entry name" value="FAD/NAD(P)-binding domain"/>
    <property type="match status" value="2"/>
</dbReference>
<evidence type="ECO:0000256" key="2">
    <source>
        <dbReference type="ARBA" id="ARBA00010139"/>
    </source>
</evidence>
<evidence type="ECO:0000256" key="5">
    <source>
        <dbReference type="ARBA" id="ARBA00023002"/>
    </source>
</evidence>
<evidence type="ECO:0000313" key="7">
    <source>
        <dbReference type="Proteomes" id="UP000653565"/>
    </source>
</evidence>
<proteinExistence type="inferred from homology"/>
<dbReference type="InterPro" id="IPR036188">
    <property type="entry name" value="FAD/NAD-bd_sf"/>
</dbReference>
<dbReference type="InterPro" id="IPR020946">
    <property type="entry name" value="Flavin_mOase-like"/>
</dbReference>
<dbReference type="AlphaFoldDB" id="A0A8H4M398"/>
<dbReference type="GO" id="GO:0050661">
    <property type="term" value="F:NADP binding"/>
    <property type="evidence" value="ECO:0007669"/>
    <property type="project" value="InterPro"/>
</dbReference>
<name>A0A8H4M398_9EURO</name>
<accession>A0A8H4M398</accession>
<organism evidence="6 7">
    <name type="scientific">Aspergillus fumigatiaffinis</name>
    <dbReference type="NCBI Taxonomy" id="340414"/>
    <lineage>
        <taxon>Eukaryota</taxon>
        <taxon>Fungi</taxon>
        <taxon>Dikarya</taxon>
        <taxon>Ascomycota</taxon>
        <taxon>Pezizomycotina</taxon>
        <taxon>Eurotiomycetes</taxon>
        <taxon>Eurotiomycetidae</taxon>
        <taxon>Eurotiales</taxon>
        <taxon>Aspergillaceae</taxon>
        <taxon>Aspergillus</taxon>
        <taxon>Aspergillus subgen. Fumigati</taxon>
    </lineage>
</organism>
<reference evidence="6" key="2">
    <citation type="submission" date="2020-04" db="EMBL/GenBank/DDBJ databases">
        <authorList>
            <person name="Santos R.A.C."/>
            <person name="Steenwyk J.L."/>
            <person name="Rivero-Menendez O."/>
            <person name="Mead M.E."/>
            <person name="Silva L.P."/>
            <person name="Bastos R.W."/>
            <person name="Alastruey-Izquierdo A."/>
            <person name="Goldman G.H."/>
            <person name="Rokas A."/>
        </authorList>
    </citation>
    <scope>NUCLEOTIDE SEQUENCE</scope>
    <source>
        <strain evidence="6">CNM-CM6805</strain>
    </source>
</reference>
<keyword evidence="7" id="KW-1185">Reference proteome</keyword>